<evidence type="ECO:0000259" key="13">
    <source>
        <dbReference type="Pfam" id="PF14772"/>
    </source>
</evidence>
<evidence type="ECO:0000313" key="14">
    <source>
        <dbReference type="Proteomes" id="UP000694920"/>
    </source>
</evidence>
<evidence type="ECO:0000256" key="11">
    <source>
        <dbReference type="ARBA" id="ARBA00041517"/>
    </source>
</evidence>
<keyword evidence="7" id="KW-0966">Cell projection</keyword>
<evidence type="ECO:0000256" key="10">
    <source>
        <dbReference type="ARBA" id="ARBA00040899"/>
    </source>
</evidence>
<dbReference type="AlphaFoldDB" id="A0AAJ7W135"/>
<evidence type="ECO:0000256" key="5">
    <source>
        <dbReference type="ARBA" id="ARBA00023069"/>
    </source>
</evidence>
<evidence type="ECO:0000256" key="4">
    <source>
        <dbReference type="ARBA" id="ARBA00023054"/>
    </source>
</evidence>
<evidence type="ECO:0000256" key="12">
    <source>
        <dbReference type="ARBA" id="ARBA00045865"/>
    </source>
</evidence>
<protein>
    <recommendedName>
        <fullName evidence="10">Dynein regulatory complex subunit 2</fullName>
    </recommendedName>
    <alternativeName>
        <fullName evidence="11">Coiled-coil domain-containing protein 65</fullName>
    </alternativeName>
</protein>
<dbReference type="KEGG" id="ccin:107267138"/>
<reference evidence="15" key="1">
    <citation type="submission" date="2025-08" db="UniProtKB">
        <authorList>
            <consortium name="RefSeq"/>
        </authorList>
    </citation>
    <scope>IDENTIFICATION</scope>
</reference>
<keyword evidence="3" id="KW-0282">Flagellum</keyword>
<evidence type="ECO:0000256" key="8">
    <source>
        <dbReference type="ARBA" id="ARBA00037841"/>
    </source>
</evidence>
<comment type="subcellular location">
    <subcellularLocation>
        <location evidence="1">Cytoplasm</location>
        <location evidence="1">Cytoskeleton</location>
        <location evidence="1">Flagellum axoneme</location>
    </subcellularLocation>
    <subcellularLocation>
        <location evidence="8">Cytoplasm</location>
        <location evidence="8">Cytoskeleton</location>
        <location evidence="8">Flagellum basal body</location>
    </subcellularLocation>
</comment>
<feature type="domain" description="Dynein regulatory complex protein 1/2 N-terminal" evidence="13">
    <location>
        <begin position="8"/>
        <end position="109"/>
    </location>
</feature>
<dbReference type="GO" id="GO:0005858">
    <property type="term" value="C:axonemal dynein complex"/>
    <property type="evidence" value="ECO:0007669"/>
    <property type="project" value="InterPro"/>
</dbReference>
<keyword evidence="6" id="KW-0206">Cytoskeleton</keyword>
<proteinExistence type="inferred from homology"/>
<organism evidence="14 15">
    <name type="scientific">Cephus cinctus</name>
    <name type="common">Wheat stem sawfly</name>
    <dbReference type="NCBI Taxonomy" id="211228"/>
    <lineage>
        <taxon>Eukaryota</taxon>
        <taxon>Metazoa</taxon>
        <taxon>Ecdysozoa</taxon>
        <taxon>Arthropoda</taxon>
        <taxon>Hexapoda</taxon>
        <taxon>Insecta</taxon>
        <taxon>Pterygota</taxon>
        <taxon>Neoptera</taxon>
        <taxon>Endopterygota</taxon>
        <taxon>Hymenoptera</taxon>
        <taxon>Cephoidea</taxon>
        <taxon>Cephidae</taxon>
        <taxon>Cephus</taxon>
    </lineage>
</organism>
<evidence type="ECO:0000256" key="1">
    <source>
        <dbReference type="ARBA" id="ARBA00004611"/>
    </source>
</evidence>
<dbReference type="PANTHER" id="PTHR21625">
    <property type="entry name" value="NYD-SP28 PROTEIN"/>
    <property type="match status" value="1"/>
</dbReference>
<evidence type="ECO:0000256" key="6">
    <source>
        <dbReference type="ARBA" id="ARBA00023212"/>
    </source>
</evidence>
<dbReference type="GO" id="GO:0070286">
    <property type="term" value="P:axonemal dynein complex assembly"/>
    <property type="evidence" value="ECO:0007669"/>
    <property type="project" value="InterPro"/>
</dbReference>
<dbReference type="InterPro" id="IPR039505">
    <property type="entry name" value="DRC1/2_N"/>
</dbReference>
<evidence type="ECO:0000256" key="7">
    <source>
        <dbReference type="ARBA" id="ARBA00023273"/>
    </source>
</evidence>
<dbReference type="GeneID" id="107267138"/>
<keyword evidence="2" id="KW-0963">Cytoplasm</keyword>
<comment type="similarity">
    <text evidence="9">Belongs to the DRC2 family.</text>
</comment>
<dbReference type="GO" id="GO:0003352">
    <property type="term" value="P:regulation of cilium movement"/>
    <property type="evidence" value="ECO:0007669"/>
    <property type="project" value="TreeGrafter"/>
</dbReference>
<evidence type="ECO:0000256" key="2">
    <source>
        <dbReference type="ARBA" id="ARBA00022490"/>
    </source>
</evidence>
<dbReference type="PANTHER" id="PTHR21625:SF0">
    <property type="entry name" value="DYNEIN REGULATORY COMPLEX SUBUNIT 2"/>
    <property type="match status" value="1"/>
</dbReference>
<dbReference type="RefSeq" id="XP_024940132.1">
    <property type="nucleotide sequence ID" value="XM_025084364.1"/>
</dbReference>
<accession>A0AAJ7W135</accession>
<keyword evidence="5" id="KW-0969">Cilium</keyword>
<evidence type="ECO:0000256" key="3">
    <source>
        <dbReference type="ARBA" id="ARBA00022846"/>
    </source>
</evidence>
<dbReference type="Proteomes" id="UP000694920">
    <property type="component" value="Unplaced"/>
</dbReference>
<name>A0AAJ7W135_CEPCN</name>
<comment type="function">
    <text evidence="12">Component of the nexin-dynein regulatory complex (N-DRC), a key regulator of ciliary/flagellar motility which maintains the alignment and integrity of the distal axoneme and regulates microtubule sliding in motile axonemes. Plays a critical role in the assembly of N-DRC and also stabilizes the assembly of multiple inner dynein arms and radial spokes. Coassembles with DRC1 to form a central scaffold needed for assembly of the N-DRC and its attachment to the outer doublet microtubules.</text>
</comment>
<gene>
    <name evidence="15" type="primary">LOC107267138</name>
</gene>
<dbReference type="GO" id="GO:0060285">
    <property type="term" value="P:cilium-dependent cell motility"/>
    <property type="evidence" value="ECO:0007669"/>
    <property type="project" value="TreeGrafter"/>
</dbReference>
<keyword evidence="14" id="KW-1185">Reference proteome</keyword>
<evidence type="ECO:0000256" key="9">
    <source>
        <dbReference type="ARBA" id="ARBA00038424"/>
    </source>
</evidence>
<dbReference type="Pfam" id="PF14772">
    <property type="entry name" value="NYD-SP28"/>
    <property type="match status" value="1"/>
</dbReference>
<keyword evidence="4" id="KW-0175">Coiled coil</keyword>
<dbReference type="InterPro" id="IPR039750">
    <property type="entry name" value="DRC1/DRC2"/>
</dbReference>
<evidence type="ECO:0000313" key="15">
    <source>
        <dbReference type="RefSeq" id="XP_024940132.1"/>
    </source>
</evidence>
<sequence>MPPKKKKKAAEKRLHRQQQLEERQRFLKREHLRREVELGALNIKRFKRRWREMAMRAKMPVIKENLEVAWHTFDRTLDIKNYSISILMDALDEAEEQYLTNERAHIENIDKLMKLYGVKLQNEEMKYQNQLQDILDAANVENERISYEYKEEEVFFQDIMKVMKHRLDELLNNIKSMTISKVNELAEDNDNSRRIARNVLEKQIAKLRHRLRRVLTHYQKSTDNRRKMYISVKTKDDEERTIIAKQVVRTGILFETIRKLKEKITTFRANANKDVFEIASEHAFFHSAYWMAKNRFLLALMFLETNIDKNQLTIITSHYNRTMQHLQRLITKGEYLLVMIQTCRKYETQDEKILPFSAQVVFDDHIEKELVSLDWDKSREVIDNIRNLEQFWRRAGMAQITTTELRMERDKLKLESRHLRECLRHCIASRSLISPSREKRTKLPQVNKKPVVIDGNLYLNAQSI</sequence>